<dbReference type="Proteomes" id="UP000533306">
    <property type="component" value="Unassembled WGS sequence"/>
</dbReference>
<comment type="caution">
    <text evidence="3">The sequence shown here is derived from an EMBL/GenBank/DDBJ whole genome shotgun (WGS) entry which is preliminary data.</text>
</comment>
<evidence type="ECO:0000313" key="4">
    <source>
        <dbReference type="Proteomes" id="UP000533306"/>
    </source>
</evidence>
<reference evidence="3 4" key="1">
    <citation type="submission" date="2020-08" db="EMBL/GenBank/DDBJ databases">
        <title>Genomic Encyclopedia of Type Strains, Phase IV (KMG-IV): sequencing the most valuable type-strain genomes for metagenomic binning, comparative biology and taxonomic classification.</title>
        <authorList>
            <person name="Goeker M."/>
        </authorList>
    </citation>
    <scope>NUCLEOTIDE SEQUENCE [LARGE SCALE GENOMIC DNA]</scope>
    <source>
        <strain evidence="3 4">DSM 11099</strain>
    </source>
</reference>
<evidence type="ECO:0000256" key="1">
    <source>
        <dbReference type="SAM" id="MobiDB-lite"/>
    </source>
</evidence>
<evidence type="ECO:0008006" key="5">
    <source>
        <dbReference type="Google" id="ProtNLM"/>
    </source>
</evidence>
<keyword evidence="2" id="KW-1133">Transmembrane helix</keyword>
<keyword evidence="4" id="KW-1185">Reference proteome</keyword>
<protein>
    <recommendedName>
        <fullName evidence="5">Transmembrane protein</fullName>
    </recommendedName>
</protein>
<dbReference type="EMBL" id="JACHEU010000001">
    <property type="protein sequence ID" value="MBB6011455.1"/>
    <property type="molecule type" value="Genomic_DNA"/>
</dbReference>
<proteinExistence type="predicted"/>
<keyword evidence="2" id="KW-0812">Transmembrane</keyword>
<feature type="region of interest" description="Disordered" evidence="1">
    <location>
        <begin position="1"/>
        <end position="27"/>
    </location>
</feature>
<accession>A0A7W9S040</accession>
<dbReference type="AlphaFoldDB" id="A0A7W9S040"/>
<feature type="transmembrane region" description="Helical" evidence="2">
    <location>
        <begin position="97"/>
        <end position="119"/>
    </location>
</feature>
<keyword evidence="2" id="KW-0472">Membrane</keyword>
<gene>
    <name evidence="3" type="ORF">HNR59_000800</name>
</gene>
<evidence type="ECO:0000256" key="2">
    <source>
        <dbReference type="SAM" id="Phobius"/>
    </source>
</evidence>
<name>A0A7W9S040_9HYPH</name>
<evidence type="ECO:0000313" key="3">
    <source>
        <dbReference type="EMBL" id="MBB6011455.1"/>
    </source>
</evidence>
<sequence length="221" mass="23120">MAAQTMARPVSGEIMTGPDEGDARGMRPLPAGLSRDIVDADFVTLSGPPHRAPHKDAAAKDCSAAIGLEPAQMQGMAVLRKDRRSHARPFSTRGGPVFWLAGILIAGTAFWIGGGHALVMDMEMFREAPQTALSISAVTSRVDDSGARPLLLVDGEAGNDGAGAAKVPPLEIRVTGEDGRITRYRLGTSGRSLAPGERFSFSGRVEVPRSGVKSVSVAFTG</sequence>
<dbReference type="RefSeq" id="WP_183826311.1">
    <property type="nucleotide sequence ID" value="NZ_JACHEU010000001.1"/>
</dbReference>
<organism evidence="3 4">
    <name type="scientific">Aquamicrobium lusatiense</name>
    <dbReference type="NCBI Taxonomy" id="89772"/>
    <lineage>
        <taxon>Bacteria</taxon>
        <taxon>Pseudomonadati</taxon>
        <taxon>Pseudomonadota</taxon>
        <taxon>Alphaproteobacteria</taxon>
        <taxon>Hyphomicrobiales</taxon>
        <taxon>Phyllobacteriaceae</taxon>
        <taxon>Aquamicrobium</taxon>
    </lineage>
</organism>